<accession>A0A7Y0HF27</accession>
<evidence type="ECO:0000313" key="2">
    <source>
        <dbReference type="Proteomes" id="UP000570493"/>
    </source>
</evidence>
<name>A0A7Y0HF27_9GAMM</name>
<keyword evidence="2" id="KW-1185">Reference proteome</keyword>
<organism evidence="1 2">
    <name type="scientific">Pseudoalteromonas arctica</name>
    <dbReference type="NCBI Taxonomy" id="394751"/>
    <lineage>
        <taxon>Bacteria</taxon>
        <taxon>Pseudomonadati</taxon>
        <taxon>Pseudomonadota</taxon>
        <taxon>Gammaproteobacteria</taxon>
        <taxon>Alteromonadales</taxon>
        <taxon>Pseudoalteromonadaceae</taxon>
        <taxon>Pseudoalteromonas</taxon>
    </lineage>
</organism>
<sequence length="236" mass="27152">MTTLREYPKPDRPANPTPLDMAIYNFELKAKSYHDESIKKNPSAEKLKKLALDYDHLQIEKKRIESVSIAQSALESYRVSSSHSTRKALLEETHHTSNTTNNLARFLFAVGEPKPTKYHEAHHIIPGTGRDNKQAVLRARLNLHMVGIGINDPHNGIWLINFVRHKEHDWATKESPPHRKLHRYNYETWIGESLGGSMTKDKGLFVNKLRNVKTMIKTGTLPSKIFEEKDELWKGI</sequence>
<evidence type="ECO:0008006" key="3">
    <source>
        <dbReference type="Google" id="ProtNLM"/>
    </source>
</evidence>
<dbReference type="AlphaFoldDB" id="A0A7Y0HF27"/>
<comment type="caution">
    <text evidence="1">The sequence shown here is derived from an EMBL/GenBank/DDBJ whole genome shotgun (WGS) entry which is preliminary data.</text>
</comment>
<dbReference type="InterPro" id="IPR032871">
    <property type="entry name" value="AHH_dom_containing"/>
</dbReference>
<protein>
    <recommendedName>
        <fullName evidence="3">A nuclease family of the HNH/ENDO VII superfamily with conserved AHH</fullName>
    </recommendedName>
</protein>
<dbReference type="Pfam" id="PF14412">
    <property type="entry name" value="AHH"/>
    <property type="match status" value="1"/>
</dbReference>
<dbReference type="Proteomes" id="UP000570493">
    <property type="component" value="Unassembled WGS sequence"/>
</dbReference>
<proteinExistence type="predicted"/>
<reference evidence="1" key="1">
    <citation type="submission" date="2020-04" db="EMBL/GenBank/DDBJ databases">
        <title>Genome Sequencing for Pseudoaltermonas arctica.</title>
        <authorList>
            <person name="Elkins N.S."/>
        </authorList>
    </citation>
    <scope>NUCLEOTIDE SEQUENCE [LARGE SCALE GENOMIC DNA]</scope>
    <source>
        <strain evidence="1">NEC-BIFX-2020_0012</strain>
    </source>
</reference>
<gene>
    <name evidence="1" type="ORF">HHO47_18720</name>
</gene>
<evidence type="ECO:0000313" key="1">
    <source>
        <dbReference type="EMBL" id="NMM42774.1"/>
    </source>
</evidence>
<dbReference type="EMBL" id="JABBMT010000065">
    <property type="protein sequence ID" value="NMM42774.1"/>
    <property type="molecule type" value="Genomic_DNA"/>
</dbReference>
<dbReference type="RefSeq" id="WP_169021662.1">
    <property type="nucleotide sequence ID" value="NZ_JABBMT010000065.1"/>
</dbReference>